<protein>
    <submittedName>
        <fullName evidence="9">Acyl-CoA/acyl-ACP dehydrogenase</fullName>
    </submittedName>
</protein>
<evidence type="ECO:0000256" key="3">
    <source>
        <dbReference type="ARBA" id="ARBA00022630"/>
    </source>
</evidence>
<dbReference type="InterPro" id="IPR006091">
    <property type="entry name" value="Acyl-CoA_Oxase/DH_mid-dom"/>
</dbReference>
<evidence type="ECO:0000259" key="7">
    <source>
        <dbReference type="Pfam" id="PF02770"/>
    </source>
</evidence>
<dbReference type="Pfam" id="PF00441">
    <property type="entry name" value="Acyl-CoA_dh_1"/>
    <property type="match status" value="1"/>
</dbReference>
<comment type="similarity">
    <text evidence="2 5">Belongs to the acyl-CoA dehydrogenase family.</text>
</comment>
<reference evidence="9 10" key="1">
    <citation type="submission" date="2021-01" db="EMBL/GenBank/DDBJ databases">
        <title>Streptomyces acididurans sp. nov., isolated from a peat swamp forest soil.</title>
        <authorList>
            <person name="Chantavorakit T."/>
            <person name="Duangmal K."/>
        </authorList>
    </citation>
    <scope>NUCLEOTIDE SEQUENCE [LARGE SCALE GENOMIC DNA]</scope>
    <source>
        <strain evidence="9 10">KK5PA1</strain>
    </source>
</reference>
<organism evidence="9 10">
    <name type="scientific">Actinacidiphila acididurans</name>
    <dbReference type="NCBI Taxonomy" id="2784346"/>
    <lineage>
        <taxon>Bacteria</taxon>
        <taxon>Bacillati</taxon>
        <taxon>Actinomycetota</taxon>
        <taxon>Actinomycetes</taxon>
        <taxon>Kitasatosporales</taxon>
        <taxon>Streptomycetaceae</taxon>
        <taxon>Actinacidiphila</taxon>
    </lineage>
</organism>
<evidence type="ECO:0000256" key="4">
    <source>
        <dbReference type="ARBA" id="ARBA00022827"/>
    </source>
</evidence>
<dbReference type="InterPro" id="IPR046373">
    <property type="entry name" value="Acyl-CoA_Oxase/DH_mid-dom_sf"/>
</dbReference>
<dbReference type="Pfam" id="PF02771">
    <property type="entry name" value="Acyl-CoA_dh_N"/>
    <property type="match status" value="1"/>
</dbReference>
<dbReference type="InterPro" id="IPR036250">
    <property type="entry name" value="AcylCo_DH-like_C"/>
</dbReference>
<dbReference type="Pfam" id="PF02770">
    <property type="entry name" value="Acyl-CoA_dh_M"/>
    <property type="match status" value="1"/>
</dbReference>
<evidence type="ECO:0000313" key="10">
    <source>
        <dbReference type="Proteomes" id="UP000749040"/>
    </source>
</evidence>
<dbReference type="InterPro" id="IPR009075">
    <property type="entry name" value="AcylCo_DH/oxidase_C"/>
</dbReference>
<proteinExistence type="inferred from homology"/>
<dbReference type="InterPro" id="IPR037069">
    <property type="entry name" value="AcylCoA_DH/ox_N_sf"/>
</dbReference>
<evidence type="ECO:0000259" key="8">
    <source>
        <dbReference type="Pfam" id="PF02771"/>
    </source>
</evidence>
<keyword evidence="5" id="KW-0560">Oxidoreductase</keyword>
<keyword evidence="4 5" id="KW-0274">FAD</keyword>
<dbReference type="Proteomes" id="UP000749040">
    <property type="component" value="Unassembled WGS sequence"/>
</dbReference>
<evidence type="ECO:0000256" key="1">
    <source>
        <dbReference type="ARBA" id="ARBA00001974"/>
    </source>
</evidence>
<dbReference type="Gene3D" id="2.40.110.10">
    <property type="entry name" value="Butyryl-CoA Dehydrogenase, subunit A, domain 2"/>
    <property type="match status" value="1"/>
</dbReference>
<comment type="caution">
    <text evidence="9">The sequence shown here is derived from an EMBL/GenBank/DDBJ whole genome shotgun (WGS) entry which is preliminary data.</text>
</comment>
<dbReference type="InterPro" id="IPR009100">
    <property type="entry name" value="AcylCoA_DH/oxidase_NM_dom_sf"/>
</dbReference>
<gene>
    <name evidence="9" type="ORF">ITX44_22790</name>
</gene>
<accession>A0ABS2TXU7</accession>
<evidence type="ECO:0000313" key="9">
    <source>
        <dbReference type="EMBL" id="MBM9507311.1"/>
    </source>
</evidence>
<dbReference type="RefSeq" id="WP_205359170.1">
    <property type="nucleotide sequence ID" value="NZ_JADKYB010000012.1"/>
</dbReference>
<dbReference type="SUPFAM" id="SSF47203">
    <property type="entry name" value="Acyl-CoA dehydrogenase C-terminal domain-like"/>
    <property type="match status" value="1"/>
</dbReference>
<evidence type="ECO:0000259" key="6">
    <source>
        <dbReference type="Pfam" id="PF00441"/>
    </source>
</evidence>
<dbReference type="EMBL" id="JADKYB010000012">
    <property type="protein sequence ID" value="MBM9507311.1"/>
    <property type="molecule type" value="Genomic_DNA"/>
</dbReference>
<feature type="domain" description="Acyl-CoA oxidase/dehydrogenase middle" evidence="7">
    <location>
        <begin position="122"/>
        <end position="223"/>
    </location>
</feature>
<keyword evidence="10" id="KW-1185">Reference proteome</keyword>
<dbReference type="InterPro" id="IPR013786">
    <property type="entry name" value="AcylCoA_DH/ox_N"/>
</dbReference>
<dbReference type="Gene3D" id="1.10.540.10">
    <property type="entry name" value="Acyl-CoA dehydrogenase/oxidase, N-terminal domain"/>
    <property type="match status" value="1"/>
</dbReference>
<feature type="domain" description="Acyl-CoA dehydrogenase/oxidase C-terminal" evidence="6">
    <location>
        <begin position="242"/>
        <end position="378"/>
    </location>
</feature>
<name>A0ABS2TXU7_9ACTN</name>
<feature type="domain" description="Acyl-CoA dehydrogenase/oxidase N-terminal" evidence="8">
    <location>
        <begin position="11"/>
        <end position="118"/>
    </location>
</feature>
<evidence type="ECO:0000256" key="5">
    <source>
        <dbReference type="RuleBase" id="RU362125"/>
    </source>
</evidence>
<dbReference type="SUPFAM" id="SSF56645">
    <property type="entry name" value="Acyl-CoA dehydrogenase NM domain-like"/>
    <property type="match status" value="1"/>
</dbReference>
<dbReference type="PANTHER" id="PTHR43884">
    <property type="entry name" value="ACYL-COA DEHYDROGENASE"/>
    <property type="match status" value="1"/>
</dbReference>
<dbReference type="Gene3D" id="1.20.140.10">
    <property type="entry name" value="Butyryl-CoA Dehydrogenase, subunit A, domain 3"/>
    <property type="match status" value="1"/>
</dbReference>
<keyword evidence="3 5" id="KW-0285">Flavoprotein</keyword>
<dbReference type="PANTHER" id="PTHR43884:SF12">
    <property type="entry name" value="ISOVALERYL-COA DEHYDROGENASE, MITOCHONDRIAL-RELATED"/>
    <property type="match status" value="1"/>
</dbReference>
<evidence type="ECO:0000256" key="2">
    <source>
        <dbReference type="ARBA" id="ARBA00009347"/>
    </source>
</evidence>
<dbReference type="PIRSF" id="PIRSF016578">
    <property type="entry name" value="HsaA"/>
    <property type="match status" value="1"/>
</dbReference>
<comment type="cofactor">
    <cofactor evidence="1 5">
        <name>FAD</name>
        <dbReference type="ChEBI" id="CHEBI:57692"/>
    </cofactor>
</comment>
<sequence length="414" mass="44462">MDFSTDSVDTALVAEFERRFQAGVAQRATEADKAGGMPPENWQDIVASDYLRAFHTEDIGGLGLDGVTQAQIMETLARACGGSYWSATMSTLVCGKIISSYGDKVEHRRLLDPLLSGEKLAAFAVVERTSGSDAGTYRTVVTPAPSGDGWVISGEKARITNGPNADLGVVFARFDGSADGSGPGPDDWCFAFVDLRQEGVGQYDMPHMGLRAMPWGGITFDNVPIRREDVVPVPQAEFAQAMAWGWLFISICAIGLAENALQAAVEHASDHVAFGRPLAHMEGVQAQIAAARAEIDAARLLAWRASWHRTEGRSVYELIAMLKPYATEMAVRVVQSSVQIHGSWALTPDHAVERMYRDAPMNVIGGFTSNRLRELVAAADGLDITTFQEFDWLSATGLLDGPSGLAAASAGVRP</sequence>